<dbReference type="OrthoDB" id="4626779at2"/>
<proteinExistence type="predicted"/>
<reference evidence="1 2" key="1">
    <citation type="submission" date="2017-04" db="EMBL/GenBank/DDBJ databases">
        <title>Whole Genome Sequence of 1,4-Dioxane Degrading Bacterium Mycobacterium dioxanotrophicus PH-06.</title>
        <authorList>
            <person name="He Y."/>
        </authorList>
    </citation>
    <scope>NUCLEOTIDE SEQUENCE [LARGE SCALE GENOMIC DNA]</scope>
    <source>
        <strain evidence="1 2">PH-06</strain>
    </source>
</reference>
<gene>
    <name evidence="1" type="ORF">BTO20_30660</name>
</gene>
<protein>
    <recommendedName>
        <fullName evidence="3">ESX-1 secretion-associated protein</fullName>
    </recommendedName>
</protein>
<dbReference type="Pfam" id="PF10824">
    <property type="entry name" value="T7SS_ESX_EspC"/>
    <property type="match status" value="1"/>
</dbReference>
<dbReference type="InterPro" id="IPR022536">
    <property type="entry name" value="EspC"/>
</dbReference>
<dbReference type="EMBL" id="CP020809">
    <property type="protein sequence ID" value="ART72338.1"/>
    <property type="molecule type" value="Genomic_DNA"/>
</dbReference>
<evidence type="ECO:0000313" key="1">
    <source>
        <dbReference type="EMBL" id="ART72338.1"/>
    </source>
</evidence>
<accession>A0A1Y0CAQ5</accession>
<dbReference type="KEGG" id="mdx:BTO20_30660"/>
<evidence type="ECO:0000313" key="2">
    <source>
        <dbReference type="Proteomes" id="UP000195331"/>
    </source>
</evidence>
<dbReference type="GO" id="GO:0009306">
    <property type="term" value="P:protein secretion"/>
    <property type="evidence" value="ECO:0007669"/>
    <property type="project" value="InterPro"/>
</dbReference>
<dbReference type="RefSeq" id="WP_087079648.1">
    <property type="nucleotide sequence ID" value="NZ_CP020809.1"/>
</dbReference>
<organism evidence="1 2">
    <name type="scientific">Mycobacterium dioxanotrophicus</name>
    <dbReference type="NCBI Taxonomy" id="482462"/>
    <lineage>
        <taxon>Bacteria</taxon>
        <taxon>Bacillati</taxon>
        <taxon>Actinomycetota</taxon>
        <taxon>Actinomycetes</taxon>
        <taxon>Mycobacteriales</taxon>
        <taxon>Mycobacteriaceae</taxon>
        <taxon>Mycobacterium</taxon>
    </lineage>
</organism>
<dbReference type="Proteomes" id="UP000195331">
    <property type="component" value="Chromosome"/>
</dbReference>
<name>A0A1Y0CAQ5_9MYCO</name>
<sequence length="94" mass="9559">MLVNPELLRAFASQVDNAAAEISGLDVGKVASTAADGLPGSDTQWAARLVGEHLGSVATDIVSDIGAVGRAVRGAGDRYEVDDATLAGDFKGLF</sequence>
<keyword evidence="2" id="KW-1185">Reference proteome</keyword>
<dbReference type="AlphaFoldDB" id="A0A1Y0CAQ5"/>
<evidence type="ECO:0008006" key="3">
    <source>
        <dbReference type="Google" id="ProtNLM"/>
    </source>
</evidence>